<name>A0AA38NYB2_9AGAR</name>
<keyword evidence="3" id="KW-1185">Reference proteome</keyword>
<accession>A0AA38NYB2</accession>
<reference evidence="2" key="1">
    <citation type="submission" date="2022-08" db="EMBL/GenBank/DDBJ databases">
        <authorList>
            <consortium name="DOE Joint Genome Institute"/>
            <person name="Min B."/>
            <person name="Riley R."/>
            <person name="Sierra-Patev S."/>
            <person name="Naranjo-Ortiz M."/>
            <person name="Looney B."/>
            <person name="Konkel Z."/>
            <person name="Slot J.C."/>
            <person name="Sakamoto Y."/>
            <person name="Steenwyk J.L."/>
            <person name="Rokas A."/>
            <person name="Carro J."/>
            <person name="Camarero S."/>
            <person name="Ferreira P."/>
            <person name="Molpeceres G."/>
            <person name="Ruiz-Duenas F.J."/>
            <person name="Serrano A."/>
            <person name="Henrissat B."/>
            <person name="Drula E."/>
            <person name="Hughes K.W."/>
            <person name="Mata J.L."/>
            <person name="Ishikawa N.K."/>
            <person name="Vargas-Isla R."/>
            <person name="Ushijima S."/>
            <person name="Smith C.A."/>
            <person name="Ahrendt S."/>
            <person name="Andreopoulos W."/>
            <person name="He G."/>
            <person name="Labutti K."/>
            <person name="Lipzen A."/>
            <person name="Ng V."/>
            <person name="Sandor L."/>
            <person name="Barry K."/>
            <person name="Martinez A.T."/>
            <person name="Xiao Y."/>
            <person name="Gibbons J.G."/>
            <person name="Terashima K."/>
            <person name="Hibbett D.S."/>
            <person name="Grigoriev I.V."/>
        </authorList>
    </citation>
    <scope>NUCLEOTIDE SEQUENCE</scope>
    <source>
        <strain evidence="2">TFB9207</strain>
    </source>
</reference>
<feature type="region of interest" description="Disordered" evidence="1">
    <location>
        <begin position="599"/>
        <end position="620"/>
    </location>
</feature>
<dbReference type="Proteomes" id="UP001163846">
    <property type="component" value="Unassembled WGS sequence"/>
</dbReference>
<feature type="region of interest" description="Disordered" evidence="1">
    <location>
        <begin position="183"/>
        <end position="243"/>
    </location>
</feature>
<comment type="caution">
    <text evidence="2">The sequence shown here is derived from an EMBL/GenBank/DDBJ whole genome shotgun (WGS) entry which is preliminary data.</text>
</comment>
<feature type="compositionally biased region" description="Pro residues" evidence="1">
    <location>
        <begin position="599"/>
        <end position="612"/>
    </location>
</feature>
<gene>
    <name evidence="2" type="ORF">F5878DRAFT_646484</name>
</gene>
<feature type="compositionally biased region" description="Basic and acidic residues" evidence="1">
    <location>
        <begin position="183"/>
        <end position="236"/>
    </location>
</feature>
<dbReference type="EMBL" id="MU806854">
    <property type="protein sequence ID" value="KAJ3832780.1"/>
    <property type="molecule type" value="Genomic_DNA"/>
</dbReference>
<evidence type="ECO:0000313" key="2">
    <source>
        <dbReference type="EMBL" id="KAJ3832780.1"/>
    </source>
</evidence>
<sequence>MASSAPLRRPNAKYIGKNGFTEEARTEREKEEVHAYAVELIHTGGVELPSADVIFNTDWDNKDRPPSSSSRIAQQIRTLRKRHSELLTRVYDVHAAAYADDVLDRYVCRNELLDSPLRDTEDLIQEERRRMEDASNTQKKLYTSSYPFPFSPTSPSPAHLPTISRHRHAHLTRLVHLRRDLEVEKEKEKERDKQEVYNRRRRQEEYEKEKERMEKERTEKERREKERREKERREIAEASGRTFDPRNLPDASYNWSDRILPIAPLVFFISKFPPYESGPHVSPQRKSLSNTQPARERFSKFFLTFQPPRKRQKLNQGEHFPALVILLCHFRLHFEDSEEIFYRQACSFFVPSVVSRWSIHTSTGLLPSLLMAVSLARMISVVTLLLASTLGIMEATVAGRMSSYQIIERRDERVVKVYATRWHEDSRTKLGPHESVWIHLWPFPALMHKPKEPGPMDIHRSPNSTDMWCITPYFAYLDTQHQSTIYLGQLMFPDVEVEDALLYQFWANLNTSPICSPLLTDHVSLHPSPEEYNDGANLLMDRIRHLHRLLNRLTGQEVVIRFVERTTLGGLLTAWNEYYLARNWPKVYCERDLYIPPVSPPEPPCSTPSPRPPSHKKTKH</sequence>
<dbReference type="AlphaFoldDB" id="A0AA38NYB2"/>
<proteinExistence type="predicted"/>
<evidence type="ECO:0000256" key="1">
    <source>
        <dbReference type="SAM" id="MobiDB-lite"/>
    </source>
</evidence>
<organism evidence="2 3">
    <name type="scientific">Lentinula raphanica</name>
    <dbReference type="NCBI Taxonomy" id="153919"/>
    <lineage>
        <taxon>Eukaryota</taxon>
        <taxon>Fungi</taxon>
        <taxon>Dikarya</taxon>
        <taxon>Basidiomycota</taxon>
        <taxon>Agaricomycotina</taxon>
        <taxon>Agaricomycetes</taxon>
        <taxon>Agaricomycetidae</taxon>
        <taxon>Agaricales</taxon>
        <taxon>Marasmiineae</taxon>
        <taxon>Omphalotaceae</taxon>
        <taxon>Lentinula</taxon>
    </lineage>
</organism>
<evidence type="ECO:0000313" key="3">
    <source>
        <dbReference type="Proteomes" id="UP001163846"/>
    </source>
</evidence>
<protein>
    <submittedName>
        <fullName evidence="2">Uncharacterized protein</fullName>
    </submittedName>
</protein>